<keyword evidence="3" id="KW-1185">Reference proteome</keyword>
<sequence>MRTQLLTLAASLIAPICAAPAASPQSSVGNGQYNVTIGGITYDIYSCKGCCEECSVDPFWKEPGHNIYNCFASCDVYTPAPRGCPSTLRPDGRASMTCREFGFVY</sequence>
<evidence type="ECO:0000256" key="1">
    <source>
        <dbReference type="SAM" id="SignalP"/>
    </source>
</evidence>
<name>A0A6A6DMT9_9PEZI</name>
<keyword evidence="1" id="KW-0732">Signal</keyword>
<evidence type="ECO:0000313" key="2">
    <source>
        <dbReference type="EMBL" id="KAF2179270.1"/>
    </source>
</evidence>
<evidence type="ECO:0000313" key="3">
    <source>
        <dbReference type="Proteomes" id="UP000800200"/>
    </source>
</evidence>
<feature type="signal peptide" evidence="1">
    <location>
        <begin position="1"/>
        <end position="18"/>
    </location>
</feature>
<protein>
    <submittedName>
        <fullName evidence="2">Uncharacterized protein</fullName>
    </submittedName>
</protein>
<feature type="chain" id="PRO_5025494289" evidence="1">
    <location>
        <begin position="19"/>
        <end position="105"/>
    </location>
</feature>
<accession>A0A6A6DMT9</accession>
<dbReference type="Proteomes" id="UP000800200">
    <property type="component" value="Unassembled WGS sequence"/>
</dbReference>
<reference evidence="2" key="1">
    <citation type="journal article" date="2020" name="Stud. Mycol.">
        <title>101 Dothideomycetes genomes: a test case for predicting lifestyles and emergence of pathogens.</title>
        <authorList>
            <person name="Haridas S."/>
            <person name="Albert R."/>
            <person name="Binder M."/>
            <person name="Bloem J."/>
            <person name="Labutti K."/>
            <person name="Salamov A."/>
            <person name="Andreopoulos B."/>
            <person name="Baker S."/>
            <person name="Barry K."/>
            <person name="Bills G."/>
            <person name="Bluhm B."/>
            <person name="Cannon C."/>
            <person name="Castanera R."/>
            <person name="Culley D."/>
            <person name="Daum C."/>
            <person name="Ezra D."/>
            <person name="Gonzalez J."/>
            <person name="Henrissat B."/>
            <person name="Kuo A."/>
            <person name="Liang C."/>
            <person name="Lipzen A."/>
            <person name="Lutzoni F."/>
            <person name="Magnuson J."/>
            <person name="Mondo S."/>
            <person name="Nolan M."/>
            <person name="Ohm R."/>
            <person name="Pangilinan J."/>
            <person name="Park H.-J."/>
            <person name="Ramirez L."/>
            <person name="Alfaro M."/>
            <person name="Sun H."/>
            <person name="Tritt A."/>
            <person name="Yoshinaga Y."/>
            <person name="Zwiers L.-H."/>
            <person name="Turgeon B."/>
            <person name="Goodwin S."/>
            <person name="Spatafora J."/>
            <person name="Crous P."/>
            <person name="Grigoriev I."/>
        </authorList>
    </citation>
    <scope>NUCLEOTIDE SEQUENCE</scope>
    <source>
        <strain evidence="2">CBS 207.26</strain>
    </source>
</reference>
<gene>
    <name evidence="2" type="ORF">K469DRAFT_716528</name>
</gene>
<organism evidence="2 3">
    <name type="scientific">Zopfia rhizophila CBS 207.26</name>
    <dbReference type="NCBI Taxonomy" id="1314779"/>
    <lineage>
        <taxon>Eukaryota</taxon>
        <taxon>Fungi</taxon>
        <taxon>Dikarya</taxon>
        <taxon>Ascomycota</taxon>
        <taxon>Pezizomycotina</taxon>
        <taxon>Dothideomycetes</taxon>
        <taxon>Dothideomycetes incertae sedis</taxon>
        <taxon>Zopfiaceae</taxon>
        <taxon>Zopfia</taxon>
    </lineage>
</organism>
<dbReference type="EMBL" id="ML994668">
    <property type="protein sequence ID" value="KAF2179270.1"/>
    <property type="molecule type" value="Genomic_DNA"/>
</dbReference>
<dbReference type="AlphaFoldDB" id="A0A6A6DMT9"/>
<proteinExistence type="predicted"/>